<feature type="domain" description="P-type ATPase C-terminal" evidence="6">
    <location>
        <begin position="721"/>
        <end position="959"/>
    </location>
</feature>
<dbReference type="Gene3D" id="3.40.1110.10">
    <property type="entry name" value="Calcium-transporting ATPase, cytoplasmic domain N"/>
    <property type="match status" value="1"/>
</dbReference>
<dbReference type="GO" id="GO:0005886">
    <property type="term" value="C:plasma membrane"/>
    <property type="evidence" value="ECO:0000318"/>
    <property type="project" value="GO_Central"/>
</dbReference>
<gene>
    <name evidence="7" type="ORF">TVAG_480150</name>
</gene>
<dbReference type="GO" id="GO:0045332">
    <property type="term" value="P:phospholipid translocation"/>
    <property type="evidence" value="ECO:0000318"/>
    <property type="project" value="GO_Central"/>
</dbReference>
<dbReference type="EMBL" id="DS113840">
    <property type="protein sequence ID" value="EAX94734.1"/>
    <property type="molecule type" value="Genomic_DNA"/>
</dbReference>
<dbReference type="RefSeq" id="XP_001307664.1">
    <property type="nucleotide sequence ID" value="XM_001307663.1"/>
</dbReference>
<dbReference type="Pfam" id="PF00122">
    <property type="entry name" value="E1-E2_ATPase"/>
    <property type="match status" value="1"/>
</dbReference>
<keyword evidence="4" id="KW-1133">Transmembrane helix</keyword>
<keyword evidence="4" id="KW-0812">Transmembrane</keyword>
<accession>A2FK25</accession>
<protein>
    <submittedName>
        <fullName evidence="7">Uncharacterized protein</fullName>
    </submittedName>
</protein>
<dbReference type="InterPro" id="IPR036412">
    <property type="entry name" value="HAD-like_sf"/>
</dbReference>
<dbReference type="STRING" id="5722.A2FK25"/>
<feature type="transmembrane region" description="Helical" evidence="4">
    <location>
        <begin position="830"/>
        <end position="849"/>
    </location>
</feature>
<keyword evidence="3" id="KW-0460">Magnesium</keyword>
<dbReference type="InterPro" id="IPR023298">
    <property type="entry name" value="ATPase_P-typ_TM_dom_sf"/>
</dbReference>
<feature type="transmembrane region" description="Helical" evidence="4">
    <location>
        <begin position="220"/>
        <end position="244"/>
    </location>
</feature>
<dbReference type="KEGG" id="tva:4752475"/>
<feature type="transmembrane region" description="Helical" evidence="4">
    <location>
        <begin position="12"/>
        <end position="35"/>
    </location>
</feature>
<dbReference type="SUPFAM" id="SSF56784">
    <property type="entry name" value="HAD-like"/>
    <property type="match status" value="1"/>
</dbReference>
<reference evidence="7" key="1">
    <citation type="submission" date="2006-10" db="EMBL/GenBank/DDBJ databases">
        <authorList>
            <person name="Amadeo P."/>
            <person name="Zhao Q."/>
            <person name="Wortman J."/>
            <person name="Fraser-Liggett C."/>
            <person name="Carlton J."/>
        </authorList>
    </citation>
    <scope>NUCLEOTIDE SEQUENCE</scope>
    <source>
        <strain evidence="7">G3</strain>
    </source>
</reference>
<evidence type="ECO:0000259" key="6">
    <source>
        <dbReference type="Pfam" id="PF16212"/>
    </source>
</evidence>
<dbReference type="GO" id="GO:0140326">
    <property type="term" value="F:ATPase-coupled intramembrane lipid transporter activity"/>
    <property type="evidence" value="ECO:0000318"/>
    <property type="project" value="GO_Central"/>
</dbReference>
<dbReference type="SUPFAM" id="SSF81660">
    <property type="entry name" value="Metal cation-transporting ATPase, ATP-binding domain N"/>
    <property type="match status" value="1"/>
</dbReference>
<keyword evidence="8" id="KW-1185">Reference proteome</keyword>
<reference evidence="7" key="2">
    <citation type="journal article" date="2007" name="Science">
        <title>Draft genome sequence of the sexually transmitted pathogen Trichomonas vaginalis.</title>
        <authorList>
            <person name="Carlton J.M."/>
            <person name="Hirt R.P."/>
            <person name="Silva J.C."/>
            <person name="Delcher A.L."/>
            <person name="Schatz M."/>
            <person name="Zhao Q."/>
            <person name="Wortman J.R."/>
            <person name="Bidwell S.L."/>
            <person name="Alsmark U.C.M."/>
            <person name="Besteiro S."/>
            <person name="Sicheritz-Ponten T."/>
            <person name="Noel C.J."/>
            <person name="Dacks J.B."/>
            <person name="Foster P.G."/>
            <person name="Simillion C."/>
            <person name="Van de Peer Y."/>
            <person name="Miranda-Saavedra D."/>
            <person name="Barton G.J."/>
            <person name="Westrop G.D."/>
            <person name="Mueller S."/>
            <person name="Dessi D."/>
            <person name="Fiori P.L."/>
            <person name="Ren Q."/>
            <person name="Paulsen I."/>
            <person name="Zhang H."/>
            <person name="Bastida-Corcuera F.D."/>
            <person name="Simoes-Barbosa A."/>
            <person name="Brown M.T."/>
            <person name="Hayes R.D."/>
            <person name="Mukherjee M."/>
            <person name="Okumura C.Y."/>
            <person name="Schneider R."/>
            <person name="Smith A.J."/>
            <person name="Vanacova S."/>
            <person name="Villalvazo M."/>
            <person name="Haas B.J."/>
            <person name="Pertea M."/>
            <person name="Feldblyum T.V."/>
            <person name="Utterback T.R."/>
            <person name="Shu C.L."/>
            <person name="Osoegawa K."/>
            <person name="de Jong P.J."/>
            <person name="Hrdy I."/>
            <person name="Horvathova L."/>
            <person name="Zubacova Z."/>
            <person name="Dolezal P."/>
            <person name="Malik S.B."/>
            <person name="Logsdon J.M. Jr."/>
            <person name="Henze K."/>
            <person name="Gupta A."/>
            <person name="Wang C.C."/>
            <person name="Dunne R.L."/>
            <person name="Upcroft J.A."/>
            <person name="Upcroft P."/>
            <person name="White O."/>
            <person name="Salzberg S.L."/>
            <person name="Tang P."/>
            <person name="Chiu C.-H."/>
            <person name="Lee Y.-S."/>
            <person name="Embley T.M."/>
            <person name="Coombs G.H."/>
            <person name="Mottram J.C."/>
            <person name="Tachezy J."/>
            <person name="Fraser-Liggett C.M."/>
            <person name="Johnson P.J."/>
        </authorList>
    </citation>
    <scope>NUCLEOTIDE SEQUENCE [LARGE SCALE GENOMIC DNA]</scope>
    <source>
        <strain evidence="7">G3</strain>
    </source>
</reference>
<evidence type="ECO:0000256" key="3">
    <source>
        <dbReference type="ARBA" id="ARBA00022842"/>
    </source>
</evidence>
<dbReference type="FunFam" id="2.70.150.10:FF:000171">
    <property type="entry name" value="Uncharacterized protein"/>
    <property type="match status" value="1"/>
</dbReference>
<feature type="transmembrane region" description="Helical" evidence="4">
    <location>
        <begin position="750"/>
        <end position="768"/>
    </location>
</feature>
<dbReference type="eggNOG" id="KOG0206">
    <property type="taxonomic scope" value="Eukaryota"/>
</dbReference>
<dbReference type="Gene3D" id="2.70.150.10">
    <property type="entry name" value="Calcium-transporting ATPase, cytoplasmic transduction domain A"/>
    <property type="match status" value="1"/>
</dbReference>
<dbReference type="InterPro" id="IPR059000">
    <property type="entry name" value="ATPase_P-type_domA"/>
</dbReference>
<dbReference type="OrthoDB" id="3067592at2759"/>
<feature type="transmembrane region" description="Helical" evidence="4">
    <location>
        <begin position="899"/>
        <end position="918"/>
    </location>
</feature>
<dbReference type="VEuPathDB" id="TrichDB:TVAGG3_0218320"/>
<dbReference type="SMR" id="A2FK25"/>
<dbReference type="GO" id="GO:0000166">
    <property type="term" value="F:nucleotide binding"/>
    <property type="evidence" value="ECO:0007669"/>
    <property type="project" value="InterPro"/>
</dbReference>
<organism evidence="7 8">
    <name type="scientific">Trichomonas vaginalis (strain ATCC PRA-98 / G3)</name>
    <dbReference type="NCBI Taxonomy" id="412133"/>
    <lineage>
        <taxon>Eukaryota</taxon>
        <taxon>Metamonada</taxon>
        <taxon>Parabasalia</taxon>
        <taxon>Trichomonadida</taxon>
        <taxon>Trichomonadidae</taxon>
        <taxon>Trichomonas</taxon>
    </lineage>
</organism>
<feature type="domain" description="P-type ATPase A" evidence="5">
    <location>
        <begin position="47"/>
        <end position="109"/>
    </location>
</feature>
<feature type="transmembrane region" description="Helical" evidence="4">
    <location>
        <begin position="938"/>
        <end position="959"/>
    </location>
</feature>
<dbReference type="Pfam" id="PF16212">
    <property type="entry name" value="PhoLip_ATPase_C"/>
    <property type="match status" value="1"/>
</dbReference>
<keyword evidence="4" id="KW-0472">Membrane</keyword>
<name>A2FK25_TRIV3</name>
<evidence type="ECO:0000256" key="1">
    <source>
        <dbReference type="ARBA" id="ARBA00004141"/>
    </source>
</evidence>
<feature type="transmembrane region" description="Helical" evidence="4">
    <location>
        <begin position="780"/>
        <end position="798"/>
    </location>
</feature>
<dbReference type="PANTHER" id="PTHR24092:SF175">
    <property type="entry name" value="PHOSPHOLIPID-TRANSPORTING ATPASE"/>
    <property type="match status" value="1"/>
</dbReference>
<evidence type="ECO:0000313" key="7">
    <source>
        <dbReference type="EMBL" id="EAX94734.1"/>
    </source>
</evidence>
<dbReference type="InterPro" id="IPR008250">
    <property type="entry name" value="ATPase_P-typ_transduc_dom_A_sf"/>
</dbReference>
<dbReference type="AlphaFoldDB" id="A2FK25"/>
<dbReference type="InParanoid" id="A2FK25"/>
<dbReference type="VEuPathDB" id="TrichDB:TVAG_480150"/>
<evidence type="ECO:0000313" key="8">
    <source>
        <dbReference type="Proteomes" id="UP000001542"/>
    </source>
</evidence>
<evidence type="ECO:0000259" key="5">
    <source>
        <dbReference type="Pfam" id="PF00122"/>
    </source>
</evidence>
<dbReference type="GO" id="GO:0046872">
    <property type="term" value="F:metal ion binding"/>
    <property type="evidence" value="ECO:0007669"/>
    <property type="project" value="UniProtKB-KW"/>
</dbReference>
<feature type="transmembrane region" description="Helical" evidence="4">
    <location>
        <begin position="269"/>
        <end position="291"/>
    </location>
</feature>
<dbReference type="PANTHER" id="PTHR24092">
    <property type="entry name" value="PROBABLE PHOSPHOLIPID-TRANSPORTING ATPASE"/>
    <property type="match status" value="1"/>
</dbReference>
<sequence length="990" mass="112689">MLIVQLKCEVCLNILVTLIPIIISLSTSTLTYFTIKKRRKKSIQKINSQTVEVMRNKQWITINWNNLRVGDLIKLNNGDISPADIILLQTSDLQPTSVETLLLDGSSQLTPRSVPNLIDITYEGALFNTPFEIADMKREVYNDNVNIKNPLTNPIIFSGYLDFNGRSVELTNSNYIERYSIIHHSKFVIGGVVYTGHDCLTVNQHLFRTKPNKLERSLNALNLIQVTAILIYAGIIAIRSLYYYNMTQNWPFNSTISVYPYFMHNLRNYLILLLPLTPLELYSFIDLIYLFNSNVIRHLFRKSSVPNPNSLYELAHADVLMTSKNNLLEPKPYLKRIFINEQVYGKEPTIRKLCETKQLDLLENKSGFYQFTDPDLEISSEQAKILFLHLSLCHSASLVGSKGKFSYVSRFPDDEQLLRLAASSGYMLIGRTPDESVILIGNTTYNFKTKKIIHSSSNHPRISIIVEDAEGSIILFTRGVYKVMELIVDGIEKYQTIYDSFHDDGLHVECCSYRYLSQKQYKRFEEKISEFGTENADFTFSIVDNLEMHSTFLSIIGFEDQPREGTLSFLDSAKQSFKQIVLTSNSKGNSTVITGISLGIIKNNPVVGLVKGDILDDVEISITYLLENPSYDVLIIDGGAIQYLTQSQYAIKMAQMIQQTKTIVLQKADPTEICNFVRDLQIILGRSILGIGSTVYDCNYMKECDCSVSIGYGDIHVADISADIISGSFTDFAEILFVHASYFRDRFKSIVMSVFERNILFTFIQFWFNLYNGCSSTPLFSEPVIISVLYVFTFLPLFSHAVMNRTYSADDLMADAKFYRRTNKEPLTKTKLVVILFVLSSFSFLYLLIAKNVTMNSMNGFNSTISLKTFSFLMSLSIVVITNAIIISKTSSWSVQQNLFIFGSMICCVLIYLSSNYFEGSGSSYRAVQNVLTSIPCVSFIIISFVLTLFIQMTIEILIRKKPRSKYNISDEDEYELDKSDIVFENVDEY</sequence>
<proteinExistence type="predicted"/>
<dbReference type="SUPFAM" id="SSF81653">
    <property type="entry name" value="Calcium ATPase, transduction domain A"/>
    <property type="match status" value="1"/>
</dbReference>
<dbReference type="SUPFAM" id="SSF81665">
    <property type="entry name" value="Calcium ATPase, transmembrane domain M"/>
    <property type="match status" value="1"/>
</dbReference>
<dbReference type="InterPro" id="IPR032630">
    <property type="entry name" value="P_typ_ATPase_c"/>
</dbReference>
<feature type="transmembrane region" description="Helical" evidence="4">
    <location>
        <begin position="869"/>
        <end position="887"/>
    </location>
</feature>
<dbReference type="Proteomes" id="UP000001542">
    <property type="component" value="Unassembled WGS sequence"/>
</dbReference>
<evidence type="ECO:0000256" key="2">
    <source>
        <dbReference type="ARBA" id="ARBA00022723"/>
    </source>
</evidence>
<evidence type="ECO:0000256" key="4">
    <source>
        <dbReference type="SAM" id="Phobius"/>
    </source>
</evidence>
<comment type="subcellular location">
    <subcellularLocation>
        <location evidence="1">Membrane</location>
        <topology evidence="1">Multi-pass membrane protein</topology>
    </subcellularLocation>
</comment>
<dbReference type="InterPro" id="IPR023299">
    <property type="entry name" value="ATPase_P-typ_cyto_dom_N"/>
</dbReference>
<keyword evidence="2" id="KW-0479">Metal-binding</keyword>